<dbReference type="SUPFAM" id="SSF48452">
    <property type="entry name" value="TPR-like"/>
    <property type="match status" value="1"/>
</dbReference>
<accession>A0A1E5T6T2</accession>
<feature type="transmembrane region" description="Helical" evidence="1">
    <location>
        <begin position="81"/>
        <end position="99"/>
    </location>
</feature>
<gene>
    <name evidence="2" type="ORF">BFP71_05205</name>
</gene>
<reference evidence="2 3" key="1">
    <citation type="submission" date="2016-08" db="EMBL/GenBank/DDBJ databases">
        <title>Draft genome of Fabibacter sp. strain SK-8.</title>
        <authorList>
            <person name="Wong S.-K."/>
            <person name="Hamasaki K."/>
            <person name="Yoshizawa S."/>
        </authorList>
    </citation>
    <scope>NUCLEOTIDE SEQUENCE [LARGE SCALE GENOMIC DNA]</scope>
    <source>
        <strain evidence="2 3">SK-8</strain>
    </source>
</reference>
<dbReference type="InterPro" id="IPR011990">
    <property type="entry name" value="TPR-like_helical_dom_sf"/>
</dbReference>
<organism evidence="2 3">
    <name type="scientific">Roseivirga misakiensis</name>
    <dbReference type="NCBI Taxonomy" id="1563681"/>
    <lineage>
        <taxon>Bacteria</taxon>
        <taxon>Pseudomonadati</taxon>
        <taxon>Bacteroidota</taxon>
        <taxon>Cytophagia</taxon>
        <taxon>Cytophagales</taxon>
        <taxon>Roseivirgaceae</taxon>
        <taxon>Roseivirga</taxon>
    </lineage>
</organism>
<dbReference type="OrthoDB" id="979271at2"/>
<evidence type="ECO:0000313" key="3">
    <source>
        <dbReference type="Proteomes" id="UP000095552"/>
    </source>
</evidence>
<sequence length="338" mass="37953">MSNFDLIDRYFSNELDKNELKDFNDRLANDPEFNQEFQEVKAVKLAVKIEARKELKSLFTDIEDSLTKELPTNNQTAMKRVLTVAASLIILISASYLLIGSGQPSPKDVFTEYYVPYTNLNGQTRGEAVDRESLNFQAYSAYDQGNYALAIERFESLLEVEKTAENYLFAGIANIEVGNYESALENLNSTLNNFATYKEQAKWFIGMTLLGADKEHEAVSALASLALNKNSYQIKSKNVLKSLGYEFSAENPDEGTPVVVTMRPEDEMDSPNGVTSLMGKRQIQFGELVGLTDKLRYRFHNESPIRGLSEGDMVSYIVIKKAKGKSGKGWAFILDKVM</sequence>
<evidence type="ECO:0000313" key="2">
    <source>
        <dbReference type="EMBL" id="OEK07056.1"/>
    </source>
</evidence>
<dbReference type="RefSeq" id="WP_069834368.1">
    <property type="nucleotide sequence ID" value="NZ_MDGQ01000003.1"/>
</dbReference>
<proteinExistence type="predicted"/>
<evidence type="ECO:0000256" key="1">
    <source>
        <dbReference type="SAM" id="Phobius"/>
    </source>
</evidence>
<dbReference type="AlphaFoldDB" id="A0A1E5T6T2"/>
<keyword evidence="3" id="KW-1185">Reference proteome</keyword>
<evidence type="ECO:0008006" key="4">
    <source>
        <dbReference type="Google" id="ProtNLM"/>
    </source>
</evidence>
<name>A0A1E5T6T2_9BACT</name>
<keyword evidence="1" id="KW-0812">Transmembrane</keyword>
<dbReference type="EMBL" id="MDGQ01000003">
    <property type="protein sequence ID" value="OEK07056.1"/>
    <property type="molecule type" value="Genomic_DNA"/>
</dbReference>
<dbReference type="Gene3D" id="1.25.40.10">
    <property type="entry name" value="Tetratricopeptide repeat domain"/>
    <property type="match status" value="1"/>
</dbReference>
<dbReference type="Proteomes" id="UP000095552">
    <property type="component" value="Unassembled WGS sequence"/>
</dbReference>
<dbReference type="STRING" id="1563681.BFP71_05205"/>
<keyword evidence="1" id="KW-0472">Membrane</keyword>
<keyword evidence="1" id="KW-1133">Transmembrane helix</keyword>
<protein>
    <recommendedName>
        <fullName evidence="4">Tetratricopeptide repeat protein</fullName>
    </recommendedName>
</protein>
<comment type="caution">
    <text evidence="2">The sequence shown here is derived from an EMBL/GenBank/DDBJ whole genome shotgun (WGS) entry which is preliminary data.</text>
</comment>